<dbReference type="Pfam" id="PF02811">
    <property type="entry name" value="PHP"/>
    <property type="match status" value="1"/>
</dbReference>
<dbReference type="CDD" id="cd07438">
    <property type="entry name" value="PHP_HisPPase_AMP"/>
    <property type="match status" value="1"/>
</dbReference>
<dbReference type="EMBL" id="SACQ01000005">
    <property type="protein sequence ID" value="RVU30422.1"/>
    <property type="molecule type" value="Genomic_DNA"/>
</dbReference>
<comment type="caution">
    <text evidence="2">The sequence shown here is derived from an EMBL/GenBank/DDBJ whole genome shotgun (WGS) entry which is preliminary data.</text>
</comment>
<accession>A0A437Q7A0</accession>
<evidence type="ECO:0000313" key="3">
    <source>
        <dbReference type="Proteomes" id="UP000282818"/>
    </source>
</evidence>
<dbReference type="SMART" id="SM00481">
    <property type="entry name" value="POLIIIAc"/>
    <property type="match status" value="1"/>
</dbReference>
<dbReference type="InterPro" id="IPR004013">
    <property type="entry name" value="PHP_dom"/>
</dbReference>
<organism evidence="2 3">
    <name type="scientific">Neptunomonas marina</name>
    <dbReference type="NCBI Taxonomy" id="1815562"/>
    <lineage>
        <taxon>Bacteria</taxon>
        <taxon>Pseudomonadati</taxon>
        <taxon>Pseudomonadota</taxon>
        <taxon>Gammaproteobacteria</taxon>
        <taxon>Oceanospirillales</taxon>
        <taxon>Oceanospirillaceae</taxon>
        <taxon>Neptunomonas</taxon>
    </lineage>
</organism>
<dbReference type="InterPro" id="IPR052018">
    <property type="entry name" value="PHP_domain"/>
</dbReference>
<dbReference type="GO" id="GO:0004534">
    <property type="term" value="F:5'-3' RNA exonuclease activity"/>
    <property type="evidence" value="ECO:0007669"/>
    <property type="project" value="TreeGrafter"/>
</dbReference>
<dbReference type="Proteomes" id="UP000282818">
    <property type="component" value="Unassembled WGS sequence"/>
</dbReference>
<feature type="domain" description="Polymerase/histidinol phosphatase N-terminal" evidence="1">
    <location>
        <begin position="6"/>
        <end position="71"/>
    </location>
</feature>
<proteinExistence type="predicted"/>
<dbReference type="PANTHER" id="PTHR42924:SF3">
    <property type="entry name" value="POLYMERASE_HISTIDINOL PHOSPHATASE N-TERMINAL DOMAIN-CONTAINING PROTEIN"/>
    <property type="match status" value="1"/>
</dbReference>
<sequence length="280" mass="30001">MSFHTFDYHTHTTASDGALAPHALLEVAMEAGVQRLALTDHDTVDGYLTLASSELPEGVELIAGVEWTCLHIKQVVHVVGLGFDAHHPMISAHVELLVRLREERAERIAVKLEKATGLTGLLAEAMALSGGQVGRPHFAQVLVDRGLVSDAGQAFKRYLGVGKVGDVKVEWPSLETVITLIQATGGVAVLAHPTKYRLTLTKVRALVAAFAELGGDAIEISYPGVTLDQQRSLGFLVDKYDLLVSAGSDFHTPANQWSAVGSFPVIPDDMPTIENGLINT</sequence>
<keyword evidence="3" id="KW-1185">Reference proteome</keyword>
<evidence type="ECO:0000259" key="1">
    <source>
        <dbReference type="SMART" id="SM00481"/>
    </source>
</evidence>
<dbReference type="GO" id="GO:0035312">
    <property type="term" value="F:5'-3' DNA exonuclease activity"/>
    <property type="evidence" value="ECO:0007669"/>
    <property type="project" value="TreeGrafter"/>
</dbReference>
<dbReference type="SUPFAM" id="SSF89550">
    <property type="entry name" value="PHP domain-like"/>
    <property type="match status" value="1"/>
</dbReference>
<dbReference type="InterPro" id="IPR016195">
    <property type="entry name" value="Pol/histidinol_Pase-like"/>
</dbReference>
<dbReference type="PANTHER" id="PTHR42924">
    <property type="entry name" value="EXONUCLEASE"/>
    <property type="match status" value="1"/>
</dbReference>
<evidence type="ECO:0000313" key="2">
    <source>
        <dbReference type="EMBL" id="RVU30422.1"/>
    </source>
</evidence>
<dbReference type="AlphaFoldDB" id="A0A437Q7A0"/>
<dbReference type="Gene3D" id="3.20.20.140">
    <property type="entry name" value="Metal-dependent hydrolases"/>
    <property type="match status" value="1"/>
</dbReference>
<dbReference type="InterPro" id="IPR003141">
    <property type="entry name" value="Pol/His_phosphatase_N"/>
</dbReference>
<protein>
    <submittedName>
        <fullName evidence="2">PHP domain-containing protein</fullName>
    </submittedName>
</protein>
<dbReference type="Gene3D" id="1.10.150.650">
    <property type="match status" value="1"/>
</dbReference>
<dbReference type="RefSeq" id="WP_127694618.1">
    <property type="nucleotide sequence ID" value="NZ_SACQ01000005.1"/>
</dbReference>
<name>A0A437Q7A0_9GAMM</name>
<reference evidence="2 3" key="1">
    <citation type="submission" date="2019-01" db="EMBL/GenBank/DDBJ databases">
        <authorList>
            <person name="Chen W.-M."/>
        </authorList>
    </citation>
    <scope>NUCLEOTIDE SEQUENCE [LARGE SCALE GENOMIC DNA]</scope>
    <source>
        <strain evidence="2 3">HPM-16</strain>
    </source>
</reference>
<gene>
    <name evidence="2" type="ORF">EOE65_12335</name>
</gene>